<keyword evidence="4" id="KW-0804">Transcription</keyword>
<keyword evidence="8" id="KW-1185">Reference proteome</keyword>
<dbReference type="InterPro" id="IPR050109">
    <property type="entry name" value="HTH-type_TetR-like_transc_reg"/>
</dbReference>
<dbReference type="Proteomes" id="UP001228905">
    <property type="component" value="Unassembled WGS sequence"/>
</dbReference>
<dbReference type="InterPro" id="IPR009057">
    <property type="entry name" value="Homeodomain-like_sf"/>
</dbReference>
<sequence length="185" mass="20981">MDAVTVRDVAAEAGFSTAIVSHYFHNKKELLHLTYLATIERSTQRWEATLTSSGGDLRAYLAGIMPLDEERLEEWKIWLAFWAKAATDESIAVVQRDCVLLARSRILDLLNDHYEKGAIRPEIDRPHAARHLLALITGMAVQVMFDAEDWPNSRQHELVDTALRVLYRPSRMPPSLRTDDQSAVA</sequence>
<feature type="domain" description="HTH tetR-type" evidence="6">
    <location>
        <begin position="1"/>
        <end position="42"/>
    </location>
</feature>
<evidence type="ECO:0000256" key="5">
    <source>
        <dbReference type="PROSITE-ProRule" id="PRU00335"/>
    </source>
</evidence>
<dbReference type="Gene3D" id="1.10.357.10">
    <property type="entry name" value="Tetracycline Repressor, domain 2"/>
    <property type="match status" value="1"/>
</dbReference>
<comment type="caution">
    <text evidence="7">The sequence shown here is derived from an EMBL/GenBank/DDBJ whole genome shotgun (WGS) entry which is preliminary data.</text>
</comment>
<proteinExistence type="predicted"/>
<accession>A0ABU0IZV4</accession>
<dbReference type="Pfam" id="PF00440">
    <property type="entry name" value="TetR_N"/>
    <property type="match status" value="1"/>
</dbReference>
<gene>
    <name evidence="7" type="ORF">QO010_004687</name>
</gene>
<dbReference type="PROSITE" id="PS50977">
    <property type="entry name" value="HTH_TETR_2"/>
    <property type="match status" value="1"/>
</dbReference>
<organism evidence="7 8">
    <name type="scientific">Caulobacter ginsengisoli</name>
    <dbReference type="NCBI Taxonomy" id="400775"/>
    <lineage>
        <taxon>Bacteria</taxon>
        <taxon>Pseudomonadati</taxon>
        <taxon>Pseudomonadota</taxon>
        <taxon>Alphaproteobacteria</taxon>
        <taxon>Caulobacterales</taxon>
        <taxon>Caulobacteraceae</taxon>
        <taxon>Caulobacter</taxon>
    </lineage>
</organism>
<dbReference type="InterPro" id="IPR036271">
    <property type="entry name" value="Tet_transcr_reg_TetR-rel_C_sf"/>
</dbReference>
<dbReference type="InterPro" id="IPR039538">
    <property type="entry name" value="BetI_C"/>
</dbReference>
<keyword evidence="1" id="KW-0678">Repressor</keyword>
<reference evidence="7 8" key="1">
    <citation type="submission" date="2023-07" db="EMBL/GenBank/DDBJ databases">
        <title>Genomic Encyclopedia of Type Strains, Phase IV (KMG-IV): sequencing the most valuable type-strain genomes for metagenomic binning, comparative biology and taxonomic classification.</title>
        <authorList>
            <person name="Goeker M."/>
        </authorList>
    </citation>
    <scope>NUCLEOTIDE SEQUENCE [LARGE SCALE GENOMIC DNA]</scope>
    <source>
        <strain evidence="7 8">DSM 18695</strain>
    </source>
</reference>
<dbReference type="SUPFAM" id="SSF46689">
    <property type="entry name" value="Homeodomain-like"/>
    <property type="match status" value="1"/>
</dbReference>
<dbReference type="Pfam" id="PF13977">
    <property type="entry name" value="TetR_C_6"/>
    <property type="match status" value="1"/>
</dbReference>
<keyword evidence="2" id="KW-0805">Transcription regulation</keyword>
<dbReference type="EMBL" id="JAUSVS010000016">
    <property type="protein sequence ID" value="MDQ0466890.1"/>
    <property type="molecule type" value="Genomic_DNA"/>
</dbReference>
<evidence type="ECO:0000259" key="6">
    <source>
        <dbReference type="PROSITE" id="PS50977"/>
    </source>
</evidence>
<protein>
    <submittedName>
        <fullName evidence="7">AcrR family transcriptional regulator</fullName>
    </submittedName>
</protein>
<name>A0ABU0IZV4_9CAUL</name>
<feature type="DNA-binding region" description="H-T-H motif" evidence="5">
    <location>
        <begin position="5"/>
        <end position="24"/>
    </location>
</feature>
<evidence type="ECO:0000313" key="8">
    <source>
        <dbReference type="Proteomes" id="UP001228905"/>
    </source>
</evidence>
<evidence type="ECO:0000256" key="1">
    <source>
        <dbReference type="ARBA" id="ARBA00022491"/>
    </source>
</evidence>
<evidence type="ECO:0000256" key="3">
    <source>
        <dbReference type="ARBA" id="ARBA00023125"/>
    </source>
</evidence>
<evidence type="ECO:0000313" key="7">
    <source>
        <dbReference type="EMBL" id="MDQ0466890.1"/>
    </source>
</evidence>
<evidence type="ECO:0000256" key="2">
    <source>
        <dbReference type="ARBA" id="ARBA00023015"/>
    </source>
</evidence>
<keyword evidence="3 5" id="KW-0238">DNA-binding</keyword>
<dbReference type="PANTHER" id="PTHR30055">
    <property type="entry name" value="HTH-TYPE TRANSCRIPTIONAL REGULATOR RUTR"/>
    <property type="match status" value="1"/>
</dbReference>
<dbReference type="InterPro" id="IPR001647">
    <property type="entry name" value="HTH_TetR"/>
</dbReference>
<dbReference type="SUPFAM" id="SSF48498">
    <property type="entry name" value="Tetracyclin repressor-like, C-terminal domain"/>
    <property type="match status" value="1"/>
</dbReference>
<evidence type="ECO:0000256" key="4">
    <source>
        <dbReference type="ARBA" id="ARBA00023163"/>
    </source>
</evidence>
<dbReference type="PANTHER" id="PTHR30055:SF234">
    <property type="entry name" value="HTH-TYPE TRANSCRIPTIONAL REGULATOR BETI"/>
    <property type="match status" value="1"/>
</dbReference>